<sequence>MIATSHRAALNEPMLAPDAERAAICAWQDHRDPRALELLLRSHARQAWSQAARWSDTPSQLEDLVAEGMIGLMRAADRFDRALEVRFSTYAAWSVMTCVTAAIARVKTVIDIPARTYIDARMGRLTGEEADLARLVLQEPIALDTPTSDGAPTPSERLASLELTPEERVTANSSAAALARLLNAAMEELSEEERVIITRHKLQGEDRDAIAADLGITRARLRQLEGHALTVLQRRLIALGFTRAMLQ</sequence>
<dbReference type="Gene3D" id="1.20.120.1810">
    <property type="match status" value="1"/>
</dbReference>
<feature type="domain" description="RNA polymerase sigma-70 region 4" evidence="7">
    <location>
        <begin position="185"/>
        <end position="233"/>
    </location>
</feature>
<dbReference type="InterPro" id="IPR007630">
    <property type="entry name" value="RNA_pol_sigma70_r4"/>
</dbReference>
<dbReference type="PANTHER" id="PTHR30376">
    <property type="entry name" value="SIGMA FACTOR RPOH HEAT SHOCK RELATED"/>
    <property type="match status" value="1"/>
</dbReference>
<dbReference type="Gene3D" id="1.20.140.160">
    <property type="match status" value="1"/>
</dbReference>
<reference evidence="8 9" key="1">
    <citation type="submission" date="2018-06" db="EMBL/GenBank/DDBJ databases">
        <title>Genomic Encyclopedia of Type Strains, Phase III (KMG-III): the genomes of soil and plant-associated and newly described type strains.</title>
        <authorList>
            <person name="Whitman W."/>
        </authorList>
    </citation>
    <scope>NUCLEOTIDE SEQUENCE [LARGE SCALE GENOMIC DNA]</scope>
    <source>
        <strain evidence="8 9">CECT 9025</strain>
    </source>
</reference>
<evidence type="ECO:0000256" key="1">
    <source>
        <dbReference type="ARBA" id="ARBA00007788"/>
    </source>
</evidence>
<keyword evidence="4" id="KW-0238">DNA-binding</keyword>
<accession>A0A318SSK9</accession>
<dbReference type="SUPFAM" id="SSF88659">
    <property type="entry name" value="Sigma3 and sigma4 domains of RNA polymerase sigma factors"/>
    <property type="match status" value="1"/>
</dbReference>
<gene>
    <name evidence="8" type="ORF">DFP88_102163</name>
</gene>
<proteinExistence type="inferred from homology"/>
<dbReference type="RefSeq" id="WP_110813471.1">
    <property type="nucleotide sequence ID" value="NZ_QJTE01000002.1"/>
</dbReference>
<dbReference type="EMBL" id="QJTE01000002">
    <property type="protein sequence ID" value="PYE84365.1"/>
    <property type="molecule type" value="Genomic_DNA"/>
</dbReference>
<protein>
    <submittedName>
        <fullName evidence="8">RNA polymerase sigma-32 factor</fullName>
    </submittedName>
</protein>
<dbReference type="PRINTS" id="PR00046">
    <property type="entry name" value="SIGMA70FCT"/>
</dbReference>
<dbReference type="Pfam" id="PF04545">
    <property type="entry name" value="Sigma70_r4"/>
    <property type="match status" value="1"/>
</dbReference>
<organism evidence="8 9">
    <name type="scientific">Pseudoroseicyclus aestuarii</name>
    <dbReference type="NCBI Taxonomy" id="1795041"/>
    <lineage>
        <taxon>Bacteria</taxon>
        <taxon>Pseudomonadati</taxon>
        <taxon>Pseudomonadota</taxon>
        <taxon>Alphaproteobacteria</taxon>
        <taxon>Rhodobacterales</taxon>
        <taxon>Paracoccaceae</taxon>
        <taxon>Pseudoroseicyclus</taxon>
    </lineage>
</organism>
<dbReference type="InterPro" id="IPR013325">
    <property type="entry name" value="RNA_pol_sigma_r2"/>
</dbReference>
<evidence type="ECO:0000256" key="4">
    <source>
        <dbReference type="ARBA" id="ARBA00023125"/>
    </source>
</evidence>
<dbReference type="InterPro" id="IPR014284">
    <property type="entry name" value="RNA_pol_sigma-70_dom"/>
</dbReference>
<evidence type="ECO:0000259" key="7">
    <source>
        <dbReference type="Pfam" id="PF04545"/>
    </source>
</evidence>
<dbReference type="InterPro" id="IPR050813">
    <property type="entry name" value="Sigma-70_Factor"/>
</dbReference>
<dbReference type="OrthoDB" id="7830913at2"/>
<dbReference type="GO" id="GO:0006352">
    <property type="term" value="P:DNA-templated transcription initiation"/>
    <property type="evidence" value="ECO:0007669"/>
    <property type="project" value="InterPro"/>
</dbReference>
<comment type="similarity">
    <text evidence="1">Belongs to the sigma-70 factor family.</text>
</comment>
<feature type="domain" description="RNA polymerase sigma-70 region 2" evidence="6">
    <location>
        <begin position="39"/>
        <end position="95"/>
    </location>
</feature>
<dbReference type="Proteomes" id="UP000248311">
    <property type="component" value="Unassembled WGS sequence"/>
</dbReference>
<keyword evidence="2" id="KW-0805">Transcription regulation</keyword>
<evidence type="ECO:0000313" key="9">
    <source>
        <dbReference type="Proteomes" id="UP000248311"/>
    </source>
</evidence>
<name>A0A318SSK9_9RHOB</name>
<dbReference type="NCBIfam" id="TIGR02937">
    <property type="entry name" value="sigma70-ECF"/>
    <property type="match status" value="1"/>
</dbReference>
<keyword evidence="5" id="KW-0804">Transcription</keyword>
<dbReference type="Pfam" id="PF04542">
    <property type="entry name" value="Sigma70_r2"/>
    <property type="match status" value="1"/>
</dbReference>
<dbReference type="InterPro" id="IPR000943">
    <property type="entry name" value="RNA_pol_sigma70"/>
</dbReference>
<keyword evidence="9" id="KW-1185">Reference proteome</keyword>
<dbReference type="SUPFAM" id="SSF88946">
    <property type="entry name" value="Sigma2 domain of RNA polymerase sigma factors"/>
    <property type="match status" value="1"/>
</dbReference>
<evidence type="ECO:0000256" key="2">
    <source>
        <dbReference type="ARBA" id="ARBA00023015"/>
    </source>
</evidence>
<dbReference type="PANTHER" id="PTHR30376:SF3">
    <property type="entry name" value="RNA POLYMERASE SIGMA FACTOR RPOH"/>
    <property type="match status" value="1"/>
</dbReference>
<dbReference type="InterPro" id="IPR013324">
    <property type="entry name" value="RNA_pol_sigma_r3/r4-like"/>
</dbReference>
<dbReference type="GO" id="GO:0003677">
    <property type="term" value="F:DNA binding"/>
    <property type="evidence" value="ECO:0007669"/>
    <property type="project" value="UniProtKB-KW"/>
</dbReference>
<dbReference type="GO" id="GO:0016987">
    <property type="term" value="F:sigma factor activity"/>
    <property type="evidence" value="ECO:0007669"/>
    <property type="project" value="UniProtKB-KW"/>
</dbReference>
<evidence type="ECO:0000256" key="3">
    <source>
        <dbReference type="ARBA" id="ARBA00023082"/>
    </source>
</evidence>
<dbReference type="AlphaFoldDB" id="A0A318SSK9"/>
<comment type="caution">
    <text evidence="8">The sequence shown here is derived from an EMBL/GenBank/DDBJ whole genome shotgun (WGS) entry which is preliminary data.</text>
</comment>
<keyword evidence="3" id="KW-0731">Sigma factor</keyword>
<dbReference type="InterPro" id="IPR007627">
    <property type="entry name" value="RNA_pol_sigma70_r2"/>
</dbReference>
<evidence type="ECO:0000259" key="6">
    <source>
        <dbReference type="Pfam" id="PF04542"/>
    </source>
</evidence>
<evidence type="ECO:0000313" key="8">
    <source>
        <dbReference type="EMBL" id="PYE84365.1"/>
    </source>
</evidence>
<evidence type="ECO:0000256" key="5">
    <source>
        <dbReference type="ARBA" id="ARBA00023163"/>
    </source>
</evidence>